<reference evidence="2 3" key="1">
    <citation type="submission" date="2016-10" db="EMBL/GenBank/DDBJ databases">
        <title>Genome sequence of the basidiomycete white-rot fungus Trametes pubescens.</title>
        <authorList>
            <person name="Makela M.R."/>
            <person name="Granchi Z."/>
            <person name="Peng M."/>
            <person name="De Vries R.P."/>
            <person name="Grigoriev I."/>
            <person name="Riley R."/>
            <person name="Hilden K."/>
        </authorList>
    </citation>
    <scope>NUCLEOTIDE SEQUENCE [LARGE SCALE GENOMIC DNA]</scope>
    <source>
        <strain evidence="2 3">FBCC735</strain>
    </source>
</reference>
<organism evidence="2 3">
    <name type="scientific">Trametes pubescens</name>
    <name type="common">White-rot fungus</name>
    <dbReference type="NCBI Taxonomy" id="154538"/>
    <lineage>
        <taxon>Eukaryota</taxon>
        <taxon>Fungi</taxon>
        <taxon>Dikarya</taxon>
        <taxon>Basidiomycota</taxon>
        <taxon>Agaricomycotina</taxon>
        <taxon>Agaricomycetes</taxon>
        <taxon>Polyporales</taxon>
        <taxon>Polyporaceae</taxon>
        <taxon>Trametes</taxon>
    </lineage>
</organism>
<name>A0A1M2VWR3_TRAPU</name>
<keyword evidence="3" id="KW-1185">Reference proteome</keyword>
<feature type="domain" description="N-acetyltransferase" evidence="1">
    <location>
        <begin position="118"/>
        <end position="250"/>
    </location>
</feature>
<dbReference type="PROSITE" id="PS51186">
    <property type="entry name" value="GNAT"/>
    <property type="match status" value="1"/>
</dbReference>
<evidence type="ECO:0000313" key="3">
    <source>
        <dbReference type="Proteomes" id="UP000184267"/>
    </source>
</evidence>
<dbReference type="OMA" id="TMWICRD"/>
<evidence type="ECO:0000313" key="2">
    <source>
        <dbReference type="EMBL" id="OJT12018.1"/>
    </source>
</evidence>
<dbReference type="Gene3D" id="3.40.630.30">
    <property type="match status" value="1"/>
</dbReference>
<dbReference type="CDD" id="cd04301">
    <property type="entry name" value="NAT_SF"/>
    <property type="match status" value="1"/>
</dbReference>
<evidence type="ECO:0000259" key="1">
    <source>
        <dbReference type="PROSITE" id="PS51186"/>
    </source>
</evidence>
<dbReference type="InterPro" id="IPR016181">
    <property type="entry name" value="Acyl_CoA_acyltransferase"/>
</dbReference>
<accession>A0A1M2VWR3</accession>
<dbReference type="GO" id="GO:0016747">
    <property type="term" value="F:acyltransferase activity, transferring groups other than amino-acyl groups"/>
    <property type="evidence" value="ECO:0007669"/>
    <property type="project" value="InterPro"/>
</dbReference>
<sequence length="295" mass="32390">MEDLRCVRHETTAEIIEATKAYDDGFTNLSLGSFYEYLGSAAAVEPSDPAYFLAVYRGDDLFVYGHDGAVTAFVKAWQALVEKEGTHLRIAPNPIMVTRSSYATRESLTPSLNTPASFNITQATERDFEEIFPLHLDFMSLGPGPRALAVEEADLRRTIASGTMWICRDGPSTAGYIITSRSTPRTIAVRNVYVSPDHRRKGVASFMVRAMSRYHLGVRPAGYEGVPDGLPDTGVKDIVCINVVEPDTERIYRRAGFLFPEPTGDGSSRGGVDPVSGQKAWFPSVWLGFEPQSAP</sequence>
<dbReference type="InterPro" id="IPR000182">
    <property type="entry name" value="GNAT_dom"/>
</dbReference>
<proteinExistence type="predicted"/>
<dbReference type="OrthoDB" id="2523549at2759"/>
<protein>
    <recommendedName>
        <fullName evidence="1">N-acetyltransferase domain-containing protein</fullName>
    </recommendedName>
</protein>
<dbReference type="AlphaFoldDB" id="A0A1M2VWR3"/>
<comment type="caution">
    <text evidence="2">The sequence shown here is derived from an EMBL/GenBank/DDBJ whole genome shotgun (WGS) entry which is preliminary data.</text>
</comment>
<dbReference type="Pfam" id="PF13508">
    <property type="entry name" value="Acetyltransf_7"/>
    <property type="match status" value="1"/>
</dbReference>
<dbReference type="SUPFAM" id="SSF55729">
    <property type="entry name" value="Acyl-CoA N-acyltransferases (Nat)"/>
    <property type="match status" value="1"/>
</dbReference>
<dbReference type="EMBL" id="MNAD01000538">
    <property type="protein sequence ID" value="OJT12018.1"/>
    <property type="molecule type" value="Genomic_DNA"/>
</dbReference>
<dbReference type="Proteomes" id="UP000184267">
    <property type="component" value="Unassembled WGS sequence"/>
</dbReference>
<gene>
    <name evidence="2" type="ORF">TRAPUB_11428</name>
</gene>